<dbReference type="InterPro" id="IPR023359">
    <property type="entry name" value="Dihydro_DH_chainA_dom2"/>
</dbReference>
<dbReference type="GO" id="GO:0004152">
    <property type="term" value="F:dihydroorotate dehydrogenase activity"/>
    <property type="evidence" value="ECO:0007669"/>
    <property type="project" value="UniProtKB-ARBA"/>
</dbReference>
<keyword evidence="6" id="KW-0560">Oxidoreductase</keyword>
<comment type="caution">
    <text evidence="9">The sequence shown here is derived from an EMBL/GenBank/DDBJ whole genome shotgun (WGS) entry which is preliminary data.</text>
</comment>
<evidence type="ECO:0000256" key="7">
    <source>
        <dbReference type="SAM" id="MobiDB-lite"/>
    </source>
</evidence>
<comment type="pathway">
    <text evidence="2">Pyrimidine metabolism; UMP biosynthesis via de novo pathway.</text>
</comment>
<dbReference type="NCBIfam" id="NF002702">
    <property type="entry name" value="PRK02506.1"/>
    <property type="match status" value="1"/>
</dbReference>
<evidence type="ECO:0000256" key="4">
    <source>
        <dbReference type="ARBA" id="ARBA00022643"/>
    </source>
</evidence>
<gene>
    <name evidence="9" type="ORF">CYCCA115_LOCUS15231</name>
</gene>
<dbReference type="GO" id="GO:0006221">
    <property type="term" value="P:pyrimidine nucleotide biosynthetic process"/>
    <property type="evidence" value="ECO:0007669"/>
    <property type="project" value="UniProtKB-KW"/>
</dbReference>
<reference evidence="9" key="1">
    <citation type="submission" date="2023-08" db="EMBL/GenBank/DDBJ databases">
        <authorList>
            <person name="Audoor S."/>
            <person name="Bilcke G."/>
        </authorList>
    </citation>
    <scope>NUCLEOTIDE SEQUENCE</scope>
</reference>
<dbReference type="GO" id="GO:0006207">
    <property type="term" value="P:'de novo' pyrimidine nucleobase biosynthetic process"/>
    <property type="evidence" value="ECO:0007669"/>
    <property type="project" value="InterPro"/>
</dbReference>
<keyword evidence="5" id="KW-0665">Pyrimidine biosynthesis</keyword>
<evidence type="ECO:0000256" key="2">
    <source>
        <dbReference type="ARBA" id="ARBA00004725"/>
    </source>
</evidence>
<proteinExistence type="predicted"/>
<dbReference type="Gene3D" id="2.30.26.10">
    <property type="entry name" value="Dihydroorotate Dehydrogenase A, chain A, domain 2"/>
    <property type="match status" value="1"/>
</dbReference>
<feature type="domain" description="Dihydroorotate dehydrogenase catalytic" evidence="8">
    <location>
        <begin position="4"/>
        <end position="305"/>
    </location>
</feature>
<feature type="compositionally biased region" description="Polar residues" evidence="7">
    <location>
        <begin position="47"/>
        <end position="60"/>
    </location>
</feature>
<dbReference type="PANTHER" id="PTHR48109:SF1">
    <property type="entry name" value="DIHYDROOROTATE DEHYDROGENASE (FUMARATE)"/>
    <property type="match status" value="1"/>
</dbReference>
<evidence type="ECO:0000313" key="10">
    <source>
        <dbReference type="Proteomes" id="UP001295423"/>
    </source>
</evidence>
<accession>A0AAD2JIX2</accession>
<evidence type="ECO:0000256" key="6">
    <source>
        <dbReference type="ARBA" id="ARBA00023002"/>
    </source>
</evidence>
<dbReference type="PANTHER" id="PTHR48109">
    <property type="entry name" value="DIHYDROOROTATE DEHYDROGENASE (QUINONE), MITOCHONDRIAL-RELATED"/>
    <property type="match status" value="1"/>
</dbReference>
<dbReference type="InterPro" id="IPR050074">
    <property type="entry name" value="DHO_dehydrogenase"/>
</dbReference>
<dbReference type="SUPFAM" id="SSF51395">
    <property type="entry name" value="FMN-linked oxidoreductases"/>
    <property type="match status" value="1"/>
</dbReference>
<dbReference type="InterPro" id="IPR001295">
    <property type="entry name" value="Dihydroorotate_DH_CS"/>
</dbReference>
<keyword evidence="3" id="KW-0285">Flavoprotein</keyword>
<dbReference type="Gene3D" id="3.20.20.70">
    <property type="entry name" value="Aldolase class I"/>
    <property type="match status" value="1"/>
</dbReference>
<sequence>MVSLETTLAGIPLKTCVYNASGPRSGNSSALAKVAASRSGAILAKSATVSSQNGNPQPRTWHSPDDKASMNSEGLPNNGIDYYIESSTIEETLAGCKEGSTKPYMVSISGKTLDDNLAMLDKINTSPANIPLVELNLACPNVIGKPIIAYDFDQLKMILKTIQSKKYKVKLGLKLPPYLDSKHLSQAAAIINEYSSMVSYVASINTIGNALSVDPVSEAPFISSNNGLAGLSGPAVKYTALANVRQMREQLDKSIDVVGVGGIESGTDVFLFLLCGATAVQVGTCHWKEGATCFDRICNELETILQEKGYSSVQDVIGQLKPWSKEGAAKSRAAKKLETGGSAGATKTANGSSDFAKMLNNILLVVIAILLADKFGVLQSPTE</sequence>
<dbReference type="InterPro" id="IPR013785">
    <property type="entry name" value="Aldolase_TIM"/>
</dbReference>
<organism evidence="9 10">
    <name type="scientific">Cylindrotheca closterium</name>
    <dbReference type="NCBI Taxonomy" id="2856"/>
    <lineage>
        <taxon>Eukaryota</taxon>
        <taxon>Sar</taxon>
        <taxon>Stramenopiles</taxon>
        <taxon>Ochrophyta</taxon>
        <taxon>Bacillariophyta</taxon>
        <taxon>Bacillariophyceae</taxon>
        <taxon>Bacillariophycidae</taxon>
        <taxon>Bacillariales</taxon>
        <taxon>Bacillariaceae</taxon>
        <taxon>Cylindrotheca</taxon>
    </lineage>
</organism>
<keyword evidence="10" id="KW-1185">Reference proteome</keyword>
<evidence type="ECO:0000256" key="3">
    <source>
        <dbReference type="ARBA" id="ARBA00022630"/>
    </source>
</evidence>
<feature type="region of interest" description="Disordered" evidence="7">
    <location>
        <begin position="47"/>
        <end position="72"/>
    </location>
</feature>
<dbReference type="Proteomes" id="UP001295423">
    <property type="component" value="Unassembled WGS sequence"/>
</dbReference>
<dbReference type="EMBL" id="CAKOGP040001869">
    <property type="protein sequence ID" value="CAJ1954639.1"/>
    <property type="molecule type" value="Genomic_DNA"/>
</dbReference>
<dbReference type="Pfam" id="PF01180">
    <property type="entry name" value="DHO_dh"/>
    <property type="match status" value="1"/>
</dbReference>
<evidence type="ECO:0000313" key="9">
    <source>
        <dbReference type="EMBL" id="CAJ1954639.1"/>
    </source>
</evidence>
<dbReference type="PROSITE" id="PS00911">
    <property type="entry name" value="DHODEHASE_1"/>
    <property type="match status" value="1"/>
</dbReference>
<evidence type="ECO:0000256" key="5">
    <source>
        <dbReference type="ARBA" id="ARBA00022975"/>
    </source>
</evidence>
<protein>
    <recommendedName>
        <fullName evidence="8">Dihydroorotate dehydrogenase catalytic domain-containing protein</fullName>
    </recommendedName>
</protein>
<dbReference type="AlphaFoldDB" id="A0AAD2JIX2"/>
<evidence type="ECO:0000256" key="1">
    <source>
        <dbReference type="ARBA" id="ARBA00001917"/>
    </source>
</evidence>
<dbReference type="GO" id="GO:0005737">
    <property type="term" value="C:cytoplasm"/>
    <property type="evidence" value="ECO:0007669"/>
    <property type="project" value="InterPro"/>
</dbReference>
<comment type="cofactor">
    <cofactor evidence="1">
        <name>FMN</name>
        <dbReference type="ChEBI" id="CHEBI:58210"/>
    </cofactor>
</comment>
<keyword evidence="4" id="KW-0288">FMN</keyword>
<evidence type="ECO:0000259" key="8">
    <source>
        <dbReference type="Pfam" id="PF01180"/>
    </source>
</evidence>
<dbReference type="PROSITE" id="PS00912">
    <property type="entry name" value="DHODEHASE_2"/>
    <property type="match status" value="1"/>
</dbReference>
<dbReference type="InterPro" id="IPR005720">
    <property type="entry name" value="Dihydroorotate_DH_cat"/>
</dbReference>
<name>A0AAD2JIX2_9STRA</name>